<name>A0A3A0H7I9_STAGA</name>
<dbReference type="InterPro" id="IPR011712">
    <property type="entry name" value="Sig_transdc_His_kin_sub3_dim/P"/>
</dbReference>
<comment type="caution">
    <text evidence="8">The sequence shown here is derived from an EMBL/GenBank/DDBJ whole genome shotgun (WGS) entry which is preliminary data.</text>
</comment>
<dbReference type="EMBL" id="QXRZ01000009">
    <property type="protein sequence ID" value="RIL41619.1"/>
    <property type="molecule type" value="Genomic_DNA"/>
</dbReference>
<dbReference type="InterPro" id="IPR050482">
    <property type="entry name" value="Sensor_HK_TwoCompSys"/>
</dbReference>
<evidence type="ECO:0000313" key="8">
    <source>
        <dbReference type="EMBL" id="RIL41619.1"/>
    </source>
</evidence>
<dbReference type="InterPro" id="IPR036890">
    <property type="entry name" value="HATPase_C_sf"/>
</dbReference>
<evidence type="ECO:0000256" key="2">
    <source>
        <dbReference type="ARBA" id="ARBA00012438"/>
    </source>
</evidence>
<dbReference type="EC" id="2.7.13.3" evidence="2"/>
<dbReference type="Proteomes" id="UP000283576">
    <property type="component" value="Unassembled WGS sequence"/>
</dbReference>
<gene>
    <name evidence="8" type="ORF">BUZ01_11850</name>
</gene>
<protein>
    <recommendedName>
        <fullName evidence="2">histidine kinase</fullName>
        <ecNumber evidence="2">2.7.13.3</ecNumber>
    </recommendedName>
</protein>
<accession>A0A3A0H7I9</accession>
<organism evidence="8 9">
    <name type="scientific">Staphylococcus gallinarum</name>
    <dbReference type="NCBI Taxonomy" id="1293"/>
    <lineage>
        <taxon>Bacteria</taxon>
        <taxon>Bacillati</taxon>
        <taxon>Bacillota</taxon>
        <taxon>Bacilli</taxon>
        <taxon>Bacillales</taxon>
        <taxon>Staphylococcaceae</taxon>
        <taxon>Staphylococcus</taxon>
    </lineage>
</organism>
<evidence type="ECO:0000256" key="5">
    <source>
        <dbReference type="ARBA" id="ARBA00023012"/>
    </source>
</evidence>
<proteinExistence type="predicted"/>
<dbReference type="AlphaFoldDB" id="A0A3A0H7I9"/>
<dbReference type="GO" id="GO:0046983">
    <property type="term" value="F:protein dimerization activity"/>
    <property type="evidence" value="ECO:0007669"/>
    <property type="project" value="InterPro"/>
</dbReference>
<evidence type="ECO:0000313" key="9">
    <source>
        <dbReference type="Proteomes" id="UP000283576"/>
    </source>
</evidence>
<dbReference type="RefSeq" id="WP_119480035.1">
    <property type="nucleotide sequence ID" value="NZ_JANILE010000002.1"/>
</dbReference>
<comment type="catalytic activity">
    <reaction evidence="1">
        <text>ATP + protein L-histidine = ADP + protein N-phospho-L-histidine.</text>
        <dbReference type="EC" id="2.7.13.3"/>
    </reaction>
</comment>
<evidence type="ECO:0000256" key="4">
    <source>
        <dbReference type="ARBA" id="ARBA00022777"/>
    </source>
</evidence>
<dbReference type="GO" id="GO:0016020">
    <property type="term" value="C:membrane"/>
    <property type="evidence" value="ECO:0007669"/>
    <property type="project" value="InterPro"/>
</dbReference>
<sequence length="364" mass="41822">MKKRGWGVRLGEISTLIYLLFPFLSIFDEKRGFQVVYISVLLIFSISYLILVLYHDKLNRNNMYIMLIIHYLGIIYFVYSVNPMNSLFFFFSAFALPFIMGVSVKSKEFYTFIATMIICLVITYFVTPTFFVLIIIFYLVILIVTLGNFKAREDRKVREELEEKNKYINVLIAEQERNRIGQDLHDTLGHIFASLTLKSELAEKLIDKDVEAAKKEMNSVTELSRDALKKVRAIVEDLKVQSFEEEVKSVETILNNANLKFTFHNKGGAKSLNPAKQSILSMILREAINNIVKHAQATKVVGELQEEQNTLKMTISDNGIGINTKKVQKLQSIEERVNYLNGHLKFHSNDGTTLVIEIPRGDLK</sequence>
<dbReference type="Gene3D" id="1.20.5.1930">
    <property type="match status" value="1"/>
</dbReference>
<evidence type="ECO:0000256" key="3">
    <source>
        <dbReference type="ARBA" id="ARBA00022679"/>
    </source>
</evidence>
<dbReference type="Pfam" id="PF02518">
    <property type="entry name" value="HATPase_c"/>
    <property type="match status" value="1"/>
</dbReference>
<keyword evidence="3" id="KW-0808">Transferase</keyword>
<dbReference type="GO" id="GO:0000155">
    <property type="term" value="F:phosphorelay sensor kinase activity"/>
    <property type="evidence" value="ECO:0007669"/>
    <property type="project" value="InterPro"/>
</dbReference>
<dbReference type="Pfam" id="PF07730">
    <property type="entry name" value="HisKA_3"/>
    <property type="match status" value="1"/>
</dbReference>
<dbReference type="PANTHER" id="PTHR24421:SF63">
    <property type="entry name" value="SENSOR HISTIDINE KINASE DESK"/>
    <property type="match status" value="1"/>
</dbReference>
<evidence type="ECO:0000259" key="6">
    <source>
        <dbReference type="Pfam" id="PF02518"/>
    </source>
</evidence>
<feature type="domain" description="Signal transduction histidine kinase subgroup 3 dimerisation and phosphoacceptor" evidence="7">
    <location>
        <begin position="176"/>
        <end position="239"/>
    </location>
</feature>
<dbReference type="CDD" id="cd16917">
    <property type="entry name" value="HATPase_UhpB-NarQ-NarX-like"/>
    <property type="match status" value="1"/>
</dbReference>
<reference evidence="8 9" key="1">
    <citation type="journal article" date="2016" name="Front. Microbiol.">
        <title>Comprehensive Phylogenetic Analysis of Bovine Non-aureus Staphylococci Species Based on Whole-Genome Sequencing.</title>
        <authorList>
            <person name="Naushad S."/>
            <person name="Barkema H.W."/>
            <person name="Luby C."/>
            <person name="Condas L.A."/>
            <person name="Nobrega D.B."/>
            <person name="Carson D.A."/>
            <person name="De Buck J."/>
        </authorList>
    </citation>
    <scope>NUCLEOTIDE SEQUENCE [LARGE SCALE GENOMIC DNA]</scope>
    <source>
        <strain evidence="8 9">SNUC 1388</strain>
    </source>
</reference>
<evidence type="ECO:0000256" key="1">
    <source>
        <dbReference type="ARBA" id="ARBA00000085"/>
    </source>
</evidence>
<dbReference type="SUPFAM" id="SSF55874">
    <property type="entry name" value="ATPase domain of HSP90 chaperone/DNA topoisomerase II/histidine kinase"/>
    <property type="match status" value="1"/>
</dbReference>
<dbReference type="PANTHER" id="PTHR24421">
    <property type="entry name" value="NITRATE/NITRITE SENSOR PROTEIN NARX-RELATED"/>
    <property type="match status" value="1"/>
</dbReference>
<dbReference type="Gene3D" id="3.30.565.10">
    <property type="entry name" value="Histidine kinase-like ATPase, C-terminal domain"/>
    <property type="match status" value="1"/>
</dbReference>
<dbReference type="InterPro" id="IPR003594">
    <property type="entry name" value="HATPase_dom"/>
</dbReference>
<evidence type="ECO:0000259" key="7">
    <source>
        <dbReference type="Pfam" id="PF07730"/>
    </source>
</evidence>
<keyword evidence="5" id="KW-0902">Two-component regulatory system</keyword>
<keyword evidence="4 8" id="KW-0418">Kinase</keyword>
<feature type="domain" description="Histidine kinase/HSP90-like ATPase" evidence="6">
    <location>
        <begin position="277"/>
        <end position="359"/>
    </location>
</feature>